<dbReference type="RefSeq" id="WP_308439351.1">
    <property type="nucleotide sequence ID" value="NZ_BONO01000006.1"/>
</dbReference>
<dbReference type="InterPro" id="IPR011761">
    <property type="entry name" value="ATP-grasp"/>
</dbReference>
<dbReference type="SUPFAM" id="SSF56059">
    <property type="entry name" value="Glutathione synthetase ATP-binding domain-like"/>
    <property type="match status" value="1"/>
</dbReference>
<sequence>MTTRIALATCAALPDLDPDDAPLVTALRDRGLEVESPVWNAGDVDWSSYDAVVVRSTWDYTEHPRDFRWWTQRVAQASTLINPAQVLTWNVDKIYQRALEAAGLPIVPTIWMDPARKFNARAIHTRFPAFGDFVIKPTISAGSRDTGRYAADETPSRALAIQHVKHLLDAGRHVMVQRYLKQVDTVGETALVYFDGQLSHAVRKAPLLEGPYRAGDTDGVLYKEEVMTPREASEAELALGQRVVDALPQLVPGVEQPLAYTRVDLIPDDQGNPVVLELELIEPSFFFEQAPEAVDRFADAITRRL</sequence>
<organism evidence="3 4">
    <name type="scientific">Cellulomonas pakistanensis</name>
    <dbReference type="NCBI Taxonomy" id="992287"/>
    <lineage>
        <taxon>Bacteria</taxon>
        <taxon>Bacillati</taxon>
        <taxon>Actinomycetota</taxon>
        <taxon>Actinomycetes</taxon>
        <taxon>Micrococcales</taxon>
        <taxon>Cellulomonadaceae</taxon>
        <taxon>Cellulomonas</taxon>
    </lineage>
</organism>
<protein>
    <submittedName>
        <fullName evidence="3">ATP-grasp domain-containing protein</fullName>
    </submittedName>
</protein>
<keyword evidence="1" id="KW-0067">ATP-binding</keyword>
<dbReference type="GO" id="GO:0046872">
    <property type="term" value="F:metal ion binding"/>
    <property type="evidence" value="ECO:0007669"/>
    <property type="project" value="InterPro"/>
</dbReference>
<evidence type="ECO:0000313" key="4">
    <source>
        <dbReference type="Proteomes" id="UP000642125"/>
    </source>
</evidence>
<evidence type="ECO:0000259" key="2">
    <source>
        <dbReference type="PROSITE" id="PS50975"/>
    </source>
</evidence>
<dbReference type="PROSITE" id="PS50975">
    <property type="entry name" value="ATP_GRASP"/>
    <property type="match status" value="1"/>
</dbReference>
<keyword evidence="4" id="KW-1185">Reference proteome</keyword>
<dbReference type="Proteomes" id="UP000642125">
    <property type="component" value="Unassembled WGS sequence"/>
</dbReference>
<dbReference type="PANTHER" id="PTHR39217:SF1">
    <property type="entry name" value="GLUTATHIONE SYNTHETASE"/>
    <property type="match status" value="1"/>
</dbReference>
<comment type="caution">
    <text evidence="3">The sequence shown here is derived from an EMBL/GenBank/DDBJ whole genome shotgun (WGS) entry which is preliminary data.</text>
</comment>
<dbReference type="InterPro" id="IPR053191">
    <property type="entry name" value="DcsG_Biosynth_Enzyme"/>
</dbReference>
<keyword evidence="1" id="KW-0547">Nucleotide-binding</keyword>
<gene>
    <name evidence="3" type="ORF">Cpa01nite_11200</name>
</gene>
<feature type="domain" description="ATP-grasp" evidence="2">
    <location>
        <begin position="96"/>
        <end position="305"/>
    </location>
</feature>
<accession>A0A919U556</accession>
<dbReference type="PANTHER" id="PTHR39217">
    <property type="match status" value="1"/>
</dbReference>
<evidence type="ECO:0000256" key="1">
    <source>
        <dbReference type="PROSITE-ProRule" id="PRU00409"/>
    </source>
</evidence>
<proteinExistence type="predicted"/>
<reference evidence="3" key="1">
    <citation type="submission" date="2021-01" db="EMBL/GenBank/DDBJ databases">
        <title>Whole genome shotgun sequence of Cellulomonas pakistanensis NBRC 110800.</title>
        <authorList>
            <person name="Komaki H."/>
            <person name="Tamura T."/>
        </authorList>
    </citation>
    <scope>NUCLEOTIDE SEQUENCE</scope>
    <source>
        <strain evidence="3">NBRC 110800</strain>
    </source>
</reference>
<dbReference type="EMBL" id="BONO01000006">
    <property type="protein sequence ID" value="GIG35739.1"/>
    <property type="molecule type" value="Genomic_DNA"/>
</dbReference>
<evidence type="ECO:0000313" key="3">
    <source>
        <dbReference type="EMBL" id="GIG35739.1"/>
    </source>
</evidence>
<dbReference type="AlphaFoldDB" id="A0A919U556"/>
<name>A0A919U556_9CELL</name>
<dbReference type="GO" id="GO:0005524">
    <property type="term" value="F:ATP binding"/>
    <property type="evidence" value="ECO:0007669"/>
    <property type="project" value="UniProtKB-UniRule"/>
</dbReference>